<accession>A0A381XP72</accession>
<feature type="domain" description="Fe2OG dioxygenase" evidence="1">
    <location>
        <begin position="169"/>
        <end position="273"/>
    </location>
</feature>
<dbReference type="InterPro" id="IPR044861">
    <property type="entry name" value="IPNS-like_FE2OG_OXY"/>
</dbReference>
<dbReference type="InterPro" id="IPR050231">
    <property type="entry name" value="Iron_ascorbate_oxido_reductase"/>
</dbReference>
<evidence type="ECO:0000259" key="1">
    <source>
        <dbReference type="PROSITE" id="PS51471"/>
    </source>
</evidence>
<dbReference type="AlphaFoldDB" id="A0A381XP72"/>
<name>A0A381XP72_9ZZZZ</name>
<dbReference type="InterPro" id="IPR005123">
    <property type="entry name" value="Oxoglu/Fe-dep_dioxygenase_dom"/>
</dbReference>
<organism evidence="2">
    <name type="scientific">marine metagenome</name>
    <dbReference type="NCBI Taxonomy" id="408172"/>
    <lineage>
        <taxon>unclassified sequences</taxon>
        <taxon>metagenomes</taxon>
        <taxon>ecological metagenomes</taxon>
    </lineage>
</organism>
<reference evidence="2" key="1">
    <citation type="submission" date="2018-05" db="EMBL/GenBank/DDBJ databases">
        <authorList>
            <person name="Lanie J.A."/>
            <person name="Ng W.-L."/>
            <person name="Kazmierczak K.M."/>
            <person name="Andrzejewski T.M."/>
            <person name="Davidsen T.M."/>
            <person name="Wayne K.J."/>
            <person name="Tettelin H."/>
            <person name="Glass J.I."/>
            <person name="Rusch D."/>
            <person name="Podicherti R."/>
            <person name="Tsui H.-C.T."/>
            <person name="Winkler M.E."/>
        </authorList>
    </citation>
    <scope>NUCLEOTIDE SEQUENCE</scope>
</reference>
<dbReference type="SUPFAM" id="SSF51197">
    <property type="entry name" value="Clavaminate synthase-like"/>
    <property type="match status" value="1"/>
</dbReference>
<dbReference type="Pfam" id="PF14226">
    <property type="entry name" value="DIOX_N"/>
    <property type="match status" value="1"/>
</dbReference>
<proteinExistence type="predicted"/>
<dbReference type="PRINTS" id="PR00682">
    <property type="entry name" value="IPNSYNTHASE"/>
</dbReference>
<dbReference type="EMBL" id="UINC01015736">
    <property type="protein sequence ID" value="SVA66043.1"/>
    <property type="molecule type" value="Genomic_DNA"/>
</dbReference>
<dbReference type="InterPro" id="IPR027443">
    <property type="entry name" value="IPNS-like_sf"/>
</dbReference>
<dbReference type="Pfam" id="PF03171">
    <property type="entry name" value="2OG-FeII_Oxy"/>
    <property type="match status" value="1"/>
</dbReference>
<dbReference type="PROSITE" id="PS51471">
    <property type="entry name" value="FE2OG_OXY"/>
    <property type="match status" value="1"/>
</dbReference>
<sequence>VGIPVVDLDSLSGWGKASASGTVADLVEAFSGIGFVFVTGHGVGLETLAALQDLLPRVFAADQDTKSRWQIDRENYRGYIPLEFFTPNRHDGTSPPDSYEGFKLHWECPDDHPIRDECPLYGSNRWPDHLPGMAEVVLEYWVGCDRLSATLLEVLADASGIDPTALLALFDAPLTNMTLLHYPPGPPTGESLGIHPHKDISAVTILRPDPAGGLDVQGRDGRWMEAVGPPEALLVNVGDLLELWSGGRFVSTPHRVVNRTDNDRYSAPYFAVPNHGVVVEPLVEPVPGFRRDPIPVGEVSAEVWRTNWPDEDPSEAGYHLGTLGE</sequence>
<evidence type="ECO:0000313" key="2">
    <source>
        <dbReference type="EMBL" id="SVA66043.1"/>
    </source>
</evidence>
<feature type="non-terminal residue" evidence="2">
    <location>
        <position position="1"/>
    </location>
</feature>
<gene>
    <name evidence="2" type="ORF">METZ01_LOCUS118897</name>
</gene>
<protein>
    <recommendedName>
        <fullName evidence="1">Fe2OG dioxygenase domain-containing protein</fullName>
    </recommendedName>
</protein>
<dbReference type="Gene3D" id="2.60.120.330">
    <property type="entry name" value="B-lactam Antibiotic, Isopenicillin N Synthase, Chain"/>
    <property type="match status" value="1"/>
</dbReference>
<dbReference type="PANTHER" id="PTHR47990">
    <property type="entry name" value="2-OXOGLUTARATE (2OG) AND FE(II)-DEPENDENT OXYGENASE SUPERFAMILY PROTEIN-RELATED"/>
    <property type="match status" value="1"/>
</dbReference>
<dbReference type="InterPro" id="IPR026992">
    <property type="entry name" value="DIOX_N"/>
</dbReference>